<dbReference type="EMBL" id="NHTK01001257">
    <property type="protein sequence ID" value="PPR01311.1"/>
    <property type="molecule type" value="Genomic_DNA"/>
</dbReference>
<evidence type="ECO:0000313" key="2">
    <source>
        <dbReference type="Proteomes" id="UP000284842"/>
    </source>
</evidence>
<accession>A0A409YE94</accession>
<reference evidence="1 2" key="1">
    <citation type="journal article" date="2018" name="Evol. Lett.">
        <title>Horizontal gene cluster transfer increased hallucinogenic mushroom diversity.</title>
        <authorList>
            <person name="Reynolds H.T."/>
            <person name="Vijayakumar V."/>
            <person name="Gluck-Thaler E."/>
            <person name="Korotkin H.B."/>
            <person name="Matheny P.B."/>
            <person name="Slot J.C."/>
        </authorList>
    </citation>
    <scope>NUCLEOTIDE SEQUENCE [LARGE SCALE GENOMIC DNA]</scope>
    <source>
        <strain evidence="1 2">2629</strain>
    </source>
</reference>
<comment type="caution">
    <text evidence="1">The sequence shown here is derived from an EMBL/GenBank/DDBJ whole genome shotgun (WGS) entry which is preliminary data.</text>
</comment>
<name>A0A409YE94_9AGAR</name>
<dbReference type="Proteomes" id="UP000284842">
    <property type="component" value="Unassembled WGS sequence"/>
</dbReference>
<dbReference type="AlphaFoldDB" id="A0A409YE94"/>
<dbReference type="InParanoid" id="A0A409YE94"/>
<gene>
    <name evidence="1" type="ORF">CVT24_006354</name>
</gene>
<sequence>MSTQEIFTQEHLVKLVKDVSAEFRRLKKTKYATEKKWFDDNKDTVSKLYDALTGSNPEVMNQIDIVTVFHNRQVTFTFGFAPNCSAPTRLTCNPPFLLHTPLFLPIY</sequence>
<keyword evidence="2" id="KW-1185">Reference proteome</keyword>
<evidence type="ECO:0000313" key="1">
    <source>
        <dbReference type="EMBL" id="PPR01311.1"/>
    </source>
</evidence>
<proteinExistence type="predicted"/>
<organism evidence="1 2">
    <name type="scientific">Panaeolus cyanescens</name>
    <dbReference type="NCBI Taxonomy" id="181874"/>
    <lineage>
        <taxon>Eukaryota</taxon>
        <taxon>Fungi</taxon>
        <taxon>Dikarya</taxon>
        <taxon>Basidiomycota</taxon>
        <taxon>Agaricomycotina</taxon>
        <taxon>Agaricomycetes</taxon>
        <taxon>Agaricomycetidae</taxon>
        <taxon>Agaricales</taxon>
        <taxon>Agaricineae</taxon>
        <taxon>Galeropsidaceae</taxon>
        <taxon>Panaeolus</taxon>
    </lineage>
</organism>
<protein>
    <submittedName>
        <fullName evidence="1">Uncharacterized protein</fullName>
    </submittedName>
</protein>